<dbReference type="RefSeq" id="WP_073249295.1">
    <property type="nucleotide sequence ID" value="NZ_FQVG01000039.1"/>
</dbReference>
<reference evidence="3" key="1">
    <citation type="submission" date="2016-11" db="EMBL/GenBank/DDBJ databases">
        <authorList>
            <person name="Varghese N."/>
            <person name="Submissions S."/>
        </authorList>
    </citation>
    <scope>NUCLEOTIDE SEQUENCE [LARGE SCALE GENOMIC DNA]</scope>
    <source>
        <strain evidence="3">DSM 10124</strain>
    </source>
</reference>
<dbReference type="Proteomes" id="UP000184423">
    <property type="component" value="Unassembled WGS sequence"/>
</dbReference>
<dbReference type="Pfam" id="PF18892">
    <property type="entry name" value="DUF5651"/>
    <property type="match status" value="1"/>
</dbReference>
<organism evidence="2 3">
    <name type="scientific">Caloramator proteoclasticus DSM 10124</name>
    <dbReference type="NCBI Taxonomy" id="1121262"/>
    <lineage>
        <taxon>Bacteria</taxon>
        <taxon>Bacillati</taxon>
        <taxon>Bacillota</taxon>
        <taxon>Clostridia</taxon>
        <taxon>Eubacteriales</taxon>
        <taxon>Clostridiaceae</taxon>
        <taxon>Caloramator</taxon>
    </lineage>
</organism>
<name>A0A1M4ZG55_9CLOT</name>
<gene>
    <name evidence="2" type="ORF">SAMN02746091_01910</name>
</gene>
<feature type="domain" description="DUF5651" evidence="1">
    <location>
        <begin position="109"/>
        <end position="159"/>
    </location>
</feature>
<evidence type="ECO:0000313" key="3">
    <source>
        <dbReference type="Proteomes" id="UP000184423"/>
    </source>
</evidence>
<sequence length="169" mass="20438">MNKYKRDYLHEQERKDMMMFAALMGGVEHISNAWFDRGIITKDMRKCLKTAHTYLMKFFETKTNELNDKEVKKLLDKIKDFDVVLLENEKIKKMREEAEKENQWVKLYRDEFEDWCEEIMNVNCKNCKKYHSECKLHDIFAANRVPESGFGLNNCRYAYLEIEKRRRGA</sequence>
<dbReference type="InterPro" id="IPR043711">
    <property type="entry name" value="DUF5651"/>
</dbReference>
<protein>
    <recommendedName>
        <fullName evidence="1">DUF5651 domain-containing protein</fullName>
    </recommendedName>
</protein>
<proteinExistence type="predicted"/>
<evidence type="ECO:0000259" key="1">
    <source>
        <dbReference type="Pfam" id="PF18892"/>
    </source>
</evidence>
<evidence type="ECO:0000313" key="2">
    <source>
        <dbReference type="EMBL" id="SHF16782.1"/>
    </source>
</evidence>
<keyword evidence="3" id="KW-1185">Reference proteome</keyword>
<accession>A0A1M4ZG55</accession>
<dbReference type="AlphaFoldDB" id="A0A1M4ZG55"/>
<dbReference type="EMBL" id="FQVG01000039">
    <property type="protein sequence ID" value="SHF16782.1"/>
    <property type="molecule type" value="Genomic_DNA"/>
</dbReference>